<dbReference type="RefSeq" id="WP_022970262.1">
    <property type="nucleotide sequence ID" value="NZ_ATVD01000006.1"/>
</dbReference>
<dbReference type="InterPro" id="IPR000073">
    <property type="entry name" value="AB_hydrolase_1"/>
</dbReference>
<dbReference type="Pfam" id="PF12146">
    <property type="entry name" value="Hydrolase_4"/>
    <property type="match status" value="1"/>
</dbReference>
<dbReference type="InterPro" id="IPR051044">
    <property type="entry name" value="MAG_DAG_Lipase"/>
</dbReference>
<dbReference type="STRING" id="1121015.GCA_000420545_02657"/>
<comment type="caution">
    <text evidence="2">The sequence shown here is derived from an EMBL/GenBank/DDBJ whole genome shotgun (WGS) entry which is preliminary data.</text>
</comment>
<dbReference type="OrthoDB" id="2086224at2"/>
<evidence type="ECO:0000313" key="3">
    <source>
        <dbReference type="Proteomes" id="UP000029385"/>
    </source>
</evidence>
<dbReference type="PRINTS" id="PR00111">
    <property type="entry name" value="ABHYDROLASE"/>
</dbReference>
<dbReference type="eggNOG" id="COG2267">
    <property type="taxonomic scope" value="Bacteria"/>
</dbReference>
<evidence type="ECO:0000259" key="1">
    <source>
        <dbReference type="Pfam" id="PF12146"/>
    </source>
</evidence>
<sequence length="279" mass="30380">MHDTLRTRDNLTLHLEQWPAGGERRGTVLIVHGLGEHIGRYAGLAAVLNAQGWNVVGYDQRGHGRSTGPKGRLRQADDLLQDLAQVIDHVRATAPAPLILLGHSMGGLICARFVAEEFAEDRASWYRAVSALVLSSPALDPGMSRLQRGLLALLGPLAPNLPVNNGLKPAWISRDPTVVQAYRSDPYVHDRISPRLVRFILDGGAWVQAQATQWRLPTLLLYAGSDRCVSPAGSAAFSAAAPAAVVQTQVFPAMFHEIFNEPERDTVIAALTRWLDTRA</sequence>
<dbReference type="PATRIC" id="fig|1121015.4.peg.2086"/>
<dbReference type="SUPFAM" id="SSF53474">
    <property type="entry name" value="alpha/beta-Hydrolases"/>
    <property type="match status" value="1"/>
</dbReference>
<dbReference type="PANTHER" id="PTHR11614">
    <property type="entry name" value="PHOSPHOLIPASE-RELATED"/>
    <property type="match status" value="1"/>
</dbReference>
<dbReference type="InterPro" id="IPR022742">
    <property type="entry name" value="Hydrolase_4"/>
</dbReference>
<feature type="domain" description="Serine aminopeptidase S33" evidence="1">
    <location>
        <begin position="23"/>
        <end position="263"/>
    </location>
</feature>
<dbReference type="Proteomes" id="UP000029385">
    <property type="component" value="Unassembled WGS sequence"/>
</dbReference>
<dbReference type="InterPro" id="IPR029058">
    <property type="entry name" value="AB_hydrolase_fold"/>
</dbReference>
<name>A0A091AT90_9GAMM</name>
<evidence type="ECO:0000313" key="2">
    <source>
        <dbReference type="EMBL" id="KFN42566.1"/>
    </source>
</evidence>
<reference evidence="2 3" key="1">
    <citation type="submission" date="2013-09" db="EMBL/GenBank/DDBJ databases">
        <title>Genome sequencing of Arenimonas oryziterrae.</title>
        <authorList>
            <person name="Chen F."/>
            <person name="Wang G."/>
        </authorList>
    </citation>
    <scope>NUCLEOTIDE SEQUENCE [LARGE SCALE GENOMIC DNA]</scope>
    <source>
        <strain evidence="2 3">YC6267</strain>
    </source>
</reference>
<organism evidence="2 3">
    <name type="scientific">Arenimonas oryziterrae DSM 21050 = YC6267</name>
    <dbReference type="NCBI Taxonomy" id="1121015"/>
    <lineage>
        <taxon>Bacteria</taxon>
        <taxon>Pseudomonadati</taxon>
        <taxon>Pseudomonadota</taxon>
        <taxon>Gammaproteobacteria</taxon>
        <taxon>Lysobacterales</taxon>
        <taxon>Lysobacteraceae</taxon>
        <taxon>Arenimonas</taxon>
    </lineage>
</organism>
<dbReference type="AlphaFoldDB" id="A0A091AT90"/>
<gene>
    <name evidence="2" type="ORF">N789_13075</name>
</gene>
<keyword evidence="3" id="KW-1185">Reference proteome</keyword>
<accession>A0A091AT90</accession>
<proteinExistence type="predicted"/>
<protein>
    <recommendedName>
        <fullName evidence="1">Serine aminopeptidase S33 domain-containing protein</fullName>
    </recommendedName>
</protein>
<dbReference type="EMBL" id="AVCI01000009">
    <property type="protein sequence ID" value="KFN42566.1"/>
    <property type="molecule type" value="Genomic_DNA"/>
</dbReference>
<dbReference type="Gene3D" id="3.40.50.1820">
    <property type="entry name" value="alpha/beta hydrolase"/>
    <property type="match status" value="1"/>
</dbReference>